<feature type="region of interest" description="Disordered" evidence="1">
    <location>
        <begin position="68"/>
        <end position="110"/>
    </location>
</feature>
<dbReference type="PANTHER" id="PTHR33492">
    <property type="entry name" value="OSJNBA0043A12.37 PROTEIN-RELATED"/>
    <property type="match status" value="1"/>
</dbReference>
<dbReference type="OrthoDB" id="1865198at2759"/>
<dbReference type="STRING" id="69332.A0A388K6G7"/>
<name>A0A388K6G7_CHABU</name>
<dbReference type="AlphaFoldDB" id="A0A388K6G7"/>
<evidence type="ECO:0000256" key="1">
    <source>
        <dbReference type="SAM" id="MobiDB-lite"/>
    </source>
</evidence>
<feature type="region of interest" description="Disordered" evidence="1">
    <location>
        <begin position="1"/>
        <end position="28"/>
    </location>
</feature>
<reference evidence="3 4" key="1">
    <citation type="journal article" date="2018" name="Cell">
        <title>The Chara Genome: Secondary Complexity and Implications for Plant Terrestrialization.</title>
        <authorList>
            <person name="Nishiyama T."/>
            <person name="Sakayama H."/>
            <person name="Vries J.D."/>
            <person name="Buschmann H."/>
            <person name="Saint-Marcoux D."/>
            <person name="Ullrich K.K."/>
            <person name="Haas F.B."/>
            <person name="Vanderstraeten L."/>
            <person name="Becker D."/>
            <person name="Lang D."/>
            <person name="Vosolsobe S."/>
            <person name="Rombauts S."/>
            <person name="Wilhelmsson P.K.I."/>
            <person name="Janitza P."/>
            <person name="Kern R."/>
            <person name="Heyl A."/>
            <person name="Rumpler F."/>
            <person name="Villalobos L.I.A.C."/>
            <person name="Clay J.M."/>
            <person name="Skokan R."/>
            <person name="Toyoda A."/>
            <person name="Suzuki Y."/>
            <person name="Kagoshima H."/>
            <person name="Schijlen E."/>
            <person name="Tajeshwar N."/>
            <person name="Catarino B."/>
            <person name="Hetherington A.J."/>
            <person name="Saltykova A."/>
            <person name="Bonnot C."/>
            <person name="Breuninger H."/>
            <person name="Symeonidi A."/>
            <person name="Radhakrishnan G.V."/>
            <person name="Van Nieuwerburgh F."/>
            <person name="Deforce D."/>
            <person name="Chang C."/>
            <person name="Karol K.G."/>
            <person name="Hedrich R."/>
            <person name="Ulvskov P."/>
            <person name="Glockner G."/>
            <person name="Delwiche C.F."/>
            <person name="Petrasek J."/>
            <person name="Van de Peer Y."/>
            <person name="Friml J."/>
            <person name="Beilby M."/>
            <person name="Dolan L."/>
            <person name="Kohara Y."/>
            <person name="Sugano S."/>
            <person name="Fujiyama A."/>
            <person name="Delaux P.-M."/>
            <person name="Quint M."/>
            <person name="TheiBen G."/>
            <person name="Hagemann M."/>
            <person name="Harholt J."/>
            <person name="Dunand C."/>
            <person name="Zachgo S."/>
            <person name="Langdale J."/>
            <person name="Maumus F."/>
            <person name="Straeten D.V.D."/>
            <person name="Gould S.B."/>
            <person name="Rensing S.A."/>
        </authorList>
    </citation>
    <scope>NUCLEOTIDE SEQUENCE [LARGE SCALE GENOMIC DNA]</scope>
    <source>
        <strain evidence="3 4">S276</strain>
    </source>
</reference>
<keyword evidence="4" id="KW-1185">Reference proteome</keyword>
<dbReference type="OMA" id="KANWTIR"/>
<dbReference type="InterPro" id="IPR001005">
    <property type="entry name" value="SANT/Myb"/>
</dbReference>
<feature type="domain" description="Myb-like" evidence="2">
    <location>
        <begin position="137"/>
        <end position="204"/>
    </location>
</feature>
<proteinExistence type="predicted"/>
<comment type="caution">
    <text evidence="3">The sequence shown here is derived from an EMBL/GenBank/DDBJ whole genome shotgun (WGS) entry which is preliminary data.</text>
</comment>
<gene>
    <name evidence="3" type="ORF">CBR_g51499</name>
</gene>
<feature type="region of interest" description="Disordered" evidence="1">
    <location>
        <begin position="289"/>
        <end position="321"/>
    </location>
</feature>
<protein>
    <recommendedName>
        <fullName evidence="2">Myb-like domain-containing protein</fullName>
    </recommendedName>
</protein>
<organism evidence="3 4">
    <name type="scientific">Chara braunii</name>
    <name type="common">Braun's stonewort</name>
    <dbReference type="NCBI Taxonomy" id="69332"/>
    <lineage>
        <taxon>Eukaryota</taxon>
        <taxon>Viridiplantae</taxon>
        <taxon>Streptophyta</taxon>
        <taxon>Charophyceae</taxon>
        <taxon>Charales</taxon>
        <taxon>Characeae</taxon>
        <taxon>Chara</taxon>
    </lineage>
</organism>
<dbReference type="EMBL" id="BFEA01000063">
    <property type="protein sequence ID" value="GBG65616.1"/>
    <property type="molecule type" value="Genomic_DNA"/>
</dbReference>
<dbReference type="Gramene" id="GBG65616">
    <property type="protein sequence ID" value="GBG65616"/>
    <property type="gene ID" value="CBR_g51499"/>
</dbReference>
<sequence>MVVLQRPPLEVTPPSTRQQPSHSQGIQQEHPGVVSAIPTAHRSHAGGVLFPPFYAAFQPAFPPAFQAAFPPADATRDRSDVPPSDNNMSLPSTSAGAGDGVGSGAASPPASVYDVECWQDDQEQASPGSSRKDRQRKEFNRKANWTIRDTYALIRAKKDELAEDTNPFKKMSRSMKWGIIADKLLRQGIKRDAEDCRRRWQNLVALYKLVNECENDPGSRSYWSMTGEERKKKGMVKNLERAIYDGVHSVITGRQSLNRPCMTSAFVDGEPLRALPGLTQQLIAASEMLSSTRDSDDEGQERAGREDPNATAAWRSGDDPSFGAANLKRKASSDLAIDNMAEALERQAGAFALAFQQTSDRTASILERQGDIMMEQSQAMVAAFNRMARAMNSLARSLGREENNSLPRALAGGGNTFGNPFS</sequence>
<evidence type="ECO:0000313" key="4">
    <source>
        <dbReference type="Proteomes" id="UP000265515"/>
    </source>
</evidence>
<feature type="compositionally biased region" description="Polar residues" evidence="1">
    <location>
        <begin position="13"/>
        <end position="27"/>
    </location>
</feature>
<dbReference type="Pfam" id="PF13837">
    <property type="entry name" value="Myb_DNA-bind_4"/>
    <property type="match status" value="1"/>
</dbReference>
<dbReference type="PROSITE" id="PS50090">
    <property type="entry name" value="MYB_LIKE"/>
    <property type="match status" value="1"/>
</dbReference>
<dbReference type="PANTHER" id="PTHR33492:SF4">
    <property type="entry name" value="OS02G0174300 PROTEIN"/>
    <property type="match status" value="1"/>
</dbReference>
<evidence type="ECO:0000313" key="3">
    <source>
        <dbReference type="EMBL" id="GBG65616.1"/>
    </source>
</evidence>
<dbReference type="Proteomes" id="UP000265515">
    <property type="component" value="Unassembled WGS sequence"/>
</dbReference>
<dbReference type="InterPro" id="IPR044822">
    <property type="entry name" value="Myb_DNA-bind_4"/>
</dbReference>
<accession>A0A388K6G7</accession>
<evidence type="ECO:0000259" key="2">
    <source>
        <dbReference type="PROSITE" id="PS50090"/>
    </source>
</evidence>
<dbReference type="Gene3D" id="1.10.10.60">
    <property type="entry name" value="Homeodomain-like"/>
    <property type="match status" value="1"/>
</dbReference>